<dbReference type="OrthoDB" id="8657357at2"/>
<dbReference type="RefSeq" id="WP_091907427.1">
    <property type="nucleotide sequence ID" value="NZ_FNLO01000004.1"/>
</dbReference>
<keyword evidence="1" id="KW-1133">Transmembrane helix</keyword>
<dbReference type="AlphaFoldDB" id="A0A1H2PQH4"/>
<dbReference type="Pfam" id="PF11174">
    <property type="entry name" value="DUF2970"/>
    <property type="match status" value="1"/>
</dbReference>
<gene>
    <name evidence="2" type="ORF">SAMN05216551_104285</name>
</gene>
<keyword evidence="1" id="KW-0472">Membrane</keyword>
<dbReference type="STRING" id="1770053.SAMN05216551_104285"/>
<keyword evidence="3" id="KW-1185">Reference proteome</keyword>
<reference evidence="3" key="1">
    <citation type="submission" date="2016-09" db="EMBL/GenBank/DDBJ databases">
        <authorList>
            <person name="Varghese N."/>
            <person name="Submissions S."/>
        </authorList>
    </citation>
    <scope>NUCLEOTIDE SEQUENCE [LARGE SCALE GENOMIC DNA]</scope>
    <source>
        <strain evidence="3">JS23</strain>
    </source>
</reference>
<organism evidence="2 3">
    <name type="scientific">Chitinasiproducens palmae</name>
    <dbReference type="NCBI Taxonomy" id="1770053"/>
    <lineage>
        <taxon>Bacteria</taxon>
        <taxon>Pseudomonadati</taxon>
        <taxon>Pseudomonadota</taxon>
        <taxon>Betaproteobacteria</taxon>
        <taxon>Burkholderiales</taxon>
        <taxon>Burkholderiaceae</taxon>
        <taxon>Chitinasiproducens</taxon>
    </lineage>
</organism>
<dbReference type="Proteomes" id="UP000243719">
    <property type="component" value="Unassembled WGS sequence"/>
</dbReference>
<feature type="transmembrane region" description="Helical" evidence="1">
    <location>
        <begin position="34"/>
        <end position="58"/>
    </location>
</feature>
<evidence type="ECO:0008006" key="4">
    <source>
        <dbReference type="Google" id="ProtNLM"/>
    </source>
</evidence>
<sequence length="60" mass="6673">MSSFINSFRAVLWSFLGVRKGRDREKDFAQLRPLHVIIAAVLCAVIFVGVLVAIVSVVTR</sequence>
<name>A0A1H2PQH4_9BURK</name>
<evidence type="ECO:0000256" key="1">
    <source>
        <dbReference type="SAM" id="Phobius"/>
    </source>
</evidence>
<evidence type="ECO:0000313" key="2">
    <source>
        <dbReference type="EMBL" id="SDV48240.1"/>
    </source>
</evidence>
<protein>
    <recommendedName>
        <fullName evidence="4">DUF2970 domain-containing protein</fullName>
    </recommendedName>
</protein>
<proteinExistence type="predicted"/>
<keyword evidence="1" id="KW-0812">Transmembrane</keyword>
<accession>A0A1H2PQH4</accession>
<evidence type="ECO:0000313" key="3">
    <source>
        <dbReference type="Proteomes" id="UP000243719"/>
    </source>
</evidence>
<dbReference type="EMBL" id="FNLO01000004">
    <property type="protein sequence ID" value="SDV48240.1"/>
    <property type="molecule type" value="Genomic_DNA"/>
</dbReference>
<dbReference type="InterPro" id="IPR021344">
    <property type="entry name" value="DUF2970"/>
</dbReference>